<protein>
    <submittedName>
        <fullName evidence="2">Uncharacterized protein</fullName>
    </submittedName>
</protein>
<organism evidence="2 3">
    <name type="scientific">Caenorhabditis nigoni</name>
    <dbReference type="NCBI Taxonomy" id="1611254"/>
    <lineage>
        <taxon>Eukaryota</taxon>
        <taxon>Metazoa</taxon>
        <taxon>Ecdysozoa</taxon>
        <taxon>Nematoda</taxon>
        <taxon>Chromadorea</taxon>
        <taxon>Rhabditida</taxon>
        <taxon>Rhabditina</taxon>
        <taxon>Rhabditomorpha</taxon>
        <taxon>Rhabditoidea</taxon>
        <taxon>Rhabditidae</taxon>
        <taxon>Peloderinae</taxon>
        <taxon>Caenorhabditis</taxon>
    </lineage>
</organism>
<evidence type="ECO:0000256" key="1">
    <source>
        <dbReference type="SAM" id="Coils"/>
    </source>
</evidence>
<dbReference type="AlphaFoldDB" id="A0A2G5UQQ5"/>
<dbReference type="Pfam" id="PF06918">
    <property type="entry name" value="DUF1280"/>
    <property type="match status" value="1"/>
</dbReference>
<comment type="caution">
    <text evidence="2">The sequence shown here is derived from an EMBL/GenBank/DDBJ whole genome shotgun (WGS) entry which is preliminary data.</text>
</comment>
<accession>A0A2G5UQQ5</accession>
<dbReference type="Proteomes" id="UP000230233">
    <property type="component" value="Chromosome III"/>
</dbReference>
<reference evidence="3" key="1">
    <citation type="submission" date="2017-10" db="EMBL/GenBank/DDBJ databases">
        <title>Rapid genome shrinkage in a self-fertile nematode reveals novel sperm competition proteins.</title>
        <authorList>
            <person name="Yin D."/>
            <person name="Schwarz E.M."/>
            <person name="Thomas C.G."/>
            <person name="Felde R.L."/>
            <person name="Korf I.F."/>
            <person name="Cutter A.D."/>
            <person name="Schartner C.M."/>
            <person name="Ralston E.J."/>
            <person name="Meyer B.J."/>
            <person name="Haag E.S."/>
        </authorList>
    </citation>
    <scope>NUCLEOTIDE SEQUENCE [LARGE SCALE GENOMIC DNA]</scope>
    <source>
        <strain evidence="3">JU1422</strain>
    </source>
</reference>
<evidence type="ECO:0000313" key="2">
    <source>
        <dbReference type="EMBL" id="PIC41858.1"/>
    </source>
</evidence>
<keyword evidence="3" id="KW-1185">Reference proteome</keyword>
<dbReference type="EMBL" id="PDUG01000003">
    <property type="protein sequence ID" value="PIC41858.1"/>
    <property type="molecule type" value="Genomic_DNA"/>
</dbReference>
<name>A0A2G5UQQ5_9PELO</name>
<dbReference type="InterPro" id="IPR009689">
    <property type="entry name" value="DUF1280"/>
</dbReference>
<sequence>MIQTSGEELKKCRILEKEVNQLKKEVDAEKSVNIEKVKPMGIYSVLHSSYKQMKGVQSVLNYMKKGATNTTDFNHLMRNVVKHPPYPDCTPFTLSAKETFVLRSTLHLSDGDMKKMKKFYQNHLGFDPLASRNAITDLRKEIDKSDNYEIQIVPKETGKKDSYDSVQITIKDLHKGISERIKDLYDNGLLLDSDGEGFETPYMQFSYFR</sequence>
<proteinExistence type="predicted"/>
<gene>
    <name evidence="2" type="primary">Cnig_chr_III.g9131</name>
    <name evidence="2" type="ORF">B9Z55_009131</name>
</gene>
<feature type="coiled-coil region" evidence="1">
    <location>
        <begin position="5"/>
        <end position="32"/>
    </location>
</feature>
<keyword evidence="1" id="KW-0175">Coiled coil</keyword>
<dbReference type="OrthoDB" id="5871670at2759"/>
<evidence type="ECO:0000313" key="3">
    <source>
        <dbReference type="Proteomes" id="UP000230233"/>
    </source>
</evidence>